<dbReference type="SUPFAM" id="SSF48371">
    <property type="entry name" value="ARM repeat"/>
    <property type="match status" value="1"/>
</dbReference>
<organism evidence="1 2">
    <name type="scientific">Fictibacillus arsenicus</name>
    <dbReference type="NCBI Taxonomy" id="255247"/>
    <lineage>
        <taxon>Bacteria</taxon>
        <taxon>Bacillati</taxon>
        <taxon>Bacillota</taxon>
        <taxon>Bacilli</taxon>
        <taxon>Bacillales</taxon>
        <taxon>Fictibacillaceae</taxon>
        <taxon>Fictibacillus</taxon>
    </lineage>
</organism>
<accession>A0A1B1Z1Q6</accession>
<dbReference type="Proteomes" id="UP000077412">
    <property type="component" value="Chromosome"/>
</dbReference>
<protein>
    <submittedName>
        <fullName evidence="1">DNA alkylation repair protein</fullName>
    </submittedName>
</protein>
<dbReference type="KEGG" id="far:ABE41_005090"/>
<reference evidence="1 2" key="1">
    <citation type="submission" date="2016-08" db="EMBL/GenBank/DDBJ databases">
        <title>Complete genome sequence of Fictibacillus arsenicus G25-54, a strain with toxicity to nematodes and a potential arsenic-resistance activity.</title>
        <authorList>
            <person name="Zheng Z."/>
        </authorList>
    </citation>
    <scope>NUCLEOTIDE SEQUENCE [LARGE SCALE GENOMIC DNA]</scope>
    <source>
        <strain evidence="1 2">G25-54</strain>
    </source>
</reference>
<dbReference type="Gene3D" id="1.25.10.90">
    <property type="match status" value="1"/>
</dbReference>
<name>A0A1B1Z1Q6_9BACL</name>
<dbReference type="RefSeq" id="WP_066287146.1">
    <property type="nucleotide sequence ID" value="NZ_CP016761.1"/>
</dbReference>
<dbReference type="PANTHER" id="PTHR41291:SF1">
    <property type="entry name" value="DNA ALKYLATION REPAIR PROTEIN"/>
    <property type="match status" value="1"/>
</dbReference>
<dbReference type="Pfam" id="PF08713">
    <property type="entry name" value="DNA_alkylation"/>
    <property type="match status" value="1"/>
</dbReference>
<dbReference type="AlphaFoldDB" id="A0A1B1Z1Q6"/>
<keyword evidence="2" id="KW-1185">Reference proteome</keyword>
<gene>
    <name evidence="1" type="ORF">ABE41_005090</name>
</gene>
<dbReference type="InterPro" id="IPR014825">
    <property type="entry name" value="DNA_alkylation"/>
</dbReference>
<sequence>MKLEEVMTKLEEMSNEQTRSTWIRHGAQGSVYGVKIGDMKKLVKHVKKNQELALSLYETGNFDAMYLAGLTVDPKKIEKETLQEWVKKANWYMLAEYTVAGVASESEYALELAREWIKSDDEMIATCGWSTFANYVTITPDDKLDLKEIQKLLKKVEETIHTQQNRVRYTMNSFVMAAGICTTSLSEEARRVAEHVGKVHVDVGNTACKVPYAPEYIEKAIARGKLGQKKKTAIC</sequence>
<dbReference type="InterPro" id="IPR016024">
    <property type="entry name" value="ARM-type_fold"/>
</dbReference>
<evidence type="ECO:0000313" key="2">
    <source>
        <dbReference type="Proteomes" id="UP000077412"/>
    </source>
</evidence>
<evidence type="ECO:0000313" key="1">
    <source>
        <dbReference type="EMBL" id="ANX11373.1"/>
    </source>
</evidence>
<dbReference type="EMBL" id="CP016761">
    <property type="protein sequence ID" value="ANX11373.1"/>
    <property type="molecule type" value="Genomic_DNA"/>
</dbReference>
<proteinExistence type="predicted"/>
<dbReference type="CDD" id="cd06561">
    <property type="entry name" value="AlkD_like"/>
    <property type="match status" value="1"/>
</dbReference>
<dbReference type="OrthoDB" id="9801369at2"/>
<dbReference type="PANTHER" id="PTHR41291">
    <property type="entry name" value="DNA ALKYLATION REPAIR PROTEIN"/>
    <property type="match status" value="1"/>
</dbReference>